<sequence length="80" mass="8902">MNTLERDGMVRKERAAYDGRAVGLSLTDSGQEAITSAFLAHNKREQEWAGALSEDETRMLVELLGKLTAHSVDFDARHRA</sequence>
<name>D7CC32_STRBB</name>
<dbReference type="EMBL" id="CP002047">
    <property type="protein sequence ID" value="ADI04527.1"/>
    <property type="molecule type" value="Genomic_DNA"/>
</dbReference>
<dbReference type="PATRIC" id="fig|749414.3.peg.1441"/>
<dbReference type="GO" id="GO:0003700">
    <property type="term" value="F:DNA-binding transcription factor activity"/>
    <property type="evidence" value="ECO:0007669"/>
    <property type="project" value="InterPro"/>
</dbReference>
<dbReference type="HOGENOM" id="CLU_2588091_0_0_11"/>
<evidence type="ECO:0000313" key="3">
    <source>
        <dbReference type="Proteomes" id="UP000000377"/>
    </source>
</evidence>
<gene>
    <name evidence="2" type="ordered locus">SBI_01406</name>
</gene>
<dbReference type="InterPro" id="IPR036390">
    <property type="entry name" value="WH_DNA-bd_sf"/>
</dbReference>
<dbReference type="eggNOG" id="COG1846">
    <property type="taxonomic scope" value="Bacteria"/>
</dbReference>
<protein>
    <submittedName>
        <fullName evidence="2">Putative MarR family transcriptional regulator</fullName>
    </submittedName>
</protein>
<dbReference type="AlphaFoldDB" id="D7CC32"/>
<dbReference type="InterPro" id="IPR036388">
    <property type="entry name" value="WH-like_DNA-bd_sf"/>
</dbReference>
<evidence type="ECO:0000259" key="1">
    <source>
        <dbReference type="PROSITE" id="PS50995"/>
    </source>
</evidence>
<accession>D7CC32</accession>
<evidence type="ECO:0000313" key="2">
    <source>
        <dbReference type="EMBL" id="ADI04527.1"/>
    </source>
</evidence>
<dbReference type="InterPro" id="IPR000835">
    <property type="entry name" value="HTH_MarR-typ"/>
</dbReference>
<reference evidence="2 3" key="1">
    <citation type="journal article" date="2010" name="J. Bacteriol.">
        <title>Genome sequence of the milbemycin-producing bacterium Streptomyces bingchenggensis.</title>
        <authorList>
            <person name="Wang X.J."/>
            <person name="Yan Y.J."/>
            <person name="Zhang B."/>
            <person name="An J."/>
            <person name="Wang J.J."/>
            <person name="Tian J."/>
            <person name="Jiang L."/>
            <person name="Chen Y.H."/>
            <person name="Huang S.X."/>
            <person name="Yin M."/>
            <person name="Zhang J."/>
            <person name="Gao A.L."/>
            <person name="Liu C.X."/>
            <person name="Zhu Z.X."/>
            <person name="Xiang W.S."/>
        </authorList>
    </citation>
    <scope>NUCLEOTIDE SEQUENCE [LARGE SCALE GENOMIC DNA]</scope>
    <source>
        <strain evidence="2 3">BCW-1</strain>
    </source>
</reference>
<dbReference type="STRING" id="749414.SBI_01406"/>
<feature type="domain" description="HTH marR-type" evidence="1">
    <location>
        <begin position="1"/>
        <end position="69"/>
    </location>
</feature>
<dbReference type="PROSITE" id="PS50995">
    <property type="entry name" value="HTH_MARR_2"/>
    <property type="match status" value="1"/>
</dbReference>
<keyword evidence="3" id="KW-1185">Reference proteome</keyword>
<dbReference type="Gene3D" id="1.10.10.10">
    <property type="entry name" value="Winged helix-like DNA-binding domain superfamily/Winged helix DNA-binding domain"/>
    <property type="match status" value="1"/>
</dbReference>
<organism evidence="2 3">
    <name type="scientific">Streptomyces bingchenggensis (strain BCW-1)</name>
    <dbReference type="NCBI Taxonomy" id="749414"/>
    <lineage>
        <taxon>Bacteria</taxon>
        <taxon>Bacillati</taxon>
        <taxon>Actinomycetota</taxon>
        <taxon>Actinomycetes</taxon>
        <taxon>Kitasatosporales</taxon>
        <taxon>Streptomycetaceae</taxon>
        <taxon>Streptomyces</taxon>
    </lineage>
</organism>
<dbReference type="SUPFAM" id="SSF46785">
    <property type="entry name" value="Winged helix' DNA-binding domain"/>
    <property type="match status" value="1"/>
</dbReference>
<dbReference type="Proteomes" id="UP000000377">
    <property type="component" value="Chromosome"/>
</dbReference>
<dbReference type="KEGG" id="sbh:SBI_01406"/>
<proteinExistence type="predicted"/>